<dbReference type="InterPro" id="IPR008928">
    <property type="entry name" value="6-hairpin_glycosidase_sf"/>
</dbReference>
<dbReference type="SUPFAM" id="SSF48208">
    <property type="entry name" value="Six-hairpin glycosidases"/>
    <property type="match status" value="1"/>
</dbReference>
<gene>
    <name evidence="1" type="ORF">X560_2499</name>
</gene>
<dbReference type="Gene3D" id="1.50.10.10">
    <property type="match status" value="1"/>
</dbReference>
<dbReference type="GO" id="GO:0016740">
    <property type="term" value="F:transferase activity"/>
    <property type="evidence" value="ECO:0007669"/>
    <property type="project" value="UniProtKB-KW"/>
</dbReference>
<dbReference type="InterPro" id="IPR012341">
    <property type="entry name" value="6hp_glycosidase-like_sf"/>
</dbReference>
<dbReference type="RefSeq" id="WP_007477062.1">
    <property type="nucleotide sequence ID" value="NZ_KQ130622.1"/>
</dbReference>
<dbReference type="EMBL" id="AZHO01000036">
    <property type="protein sequence ID" value="KMT57958.1"/>
    <property type="molecule type" value="Genomic_DNA"/>
</dbReference>
<dbReference type="AlphaFoldDB" id="A0A0J8GAY1"/>
<evidence type="ECO:0000313" key="2">
    <source>
        <dbReference type="Proteomes" id="UP000052258"/>
    </source>
</evidence>
<name>A0A0J8GAY1_9LIST</name>
<accession>A0A0J8GAY1</accession>
<keyword evidence="2" id="KW-1185">Reference proteome</keyword>
<comment type="caution">
    <text evidence="1">The sequence shown here is derived from an EMBL/GenBank/DDBJ whole genome shotgun (WGS) entry which is preliminary data.</text>
</comment>
<protein>
    <submittedName>
        <fullName evidence="1">Poly (Glycerol-phosphate) alpha-glucosyltransferase</fullName>
    </submittedName>
</protein>
<sequence>MPFETAFKKMETEAMESLLTKENMTYEMKWNGFLSLGYKNKRAKVINVSKMSLRNLMDELLKIVKKNQTEDVVTFKIDVAFDYEDMPLHVWNERVLKTKKNYYRRGVCFNKQFEQALLEQELNGNAILKSGKEEVCLQLENLNRYLIQAEKHGKPLELNGYTNVTTFSTYSWFFDGKQMLPLHTDELSHGVRVEELTPARVKEIVEQAGLYLAKQVKKTGEFHYGYFACFDKTIKHYNTLRHASTTYSMLEAYEISGNQTILDAARRSLNYLKQNFILEKEDFAYVTEPELREIKLGANAAALLAFSKYMSLIEDYTDLPLSEKLAYGILRLQEKDGSFTHVLHAPTMEVKDPFRIIYYEGEAVLGLLRLYGVSQNEDYLNGAKLAFQNFINKNYWQNHDHWLSYAANEIATYLPDEKYVLFGMQNAFDNLDFIYHRETTFPTFLELTLAAHELYGKLEDEAHPDFKKERLREVIQKRAEYQLNGLFYPEVAMYFKNPARIMDSFFIRHHSFRVRIDDVEHNISGYAKFYELICAEKAEKITL</sequence>
<dbReference type="GO" id="GO:0005975">
    <property type="term" value="P:carbohydrate metabolic process"/>
    <property type="evidence" value="ECO:0007669"/>
    <property type="project" value="InterPro"/>
</dbReference>
<evidence type="ECO:0000313" key="1">
    <source>
        <dbReference type="EMBL" id="KMT57958.1"/>
    </source>
</evidence>
<reference evidence="1 2" key="1">
    <citation type="journal article" date="2015" name="Genome Biol. Evol.">
        <title>Comparative Genomics of Listeria Sensu Lato: Genus-Wide Differences in Evolutionary Dynamics and the Progressive Gain of Complex, Potentially Pathogenicity-Related Traits through Lateral Gene Transfer.</title>
        <authorList>
            <person name="Chiara M."/>
            <person name="Caruso M."/>
            <person name="D'Erchia A.M."/>
            <person name="Manzari C."/>
            <person name="Fraccalvieri R."/>
            <person name="Goffredo E."/>
            <person name="Latorre L."/>
            <person name="Miccolupo A."/>
            <person name="Padalino I."/>
            <person name="Santagada G."/>
            <person name="Chiocco D."/>
            <person name="Pesole G."/>
            <person name="Horner D.S."/>
            <person name="Parisi A."/>
        </authorList>
    </citation>
    <scope>NUCLEOTIDE SEQUENCE [LARGE SCALE GENOMIC DNA]</scope>
    <source>
        <strain evidence="1 2">1991</strain>
    </source>
</reference>
<dbReference type="PATRIC" id="fig|1430899.3.peg.2549"/>
<dbReference type="Proteomes" id="UP000052258">
    <property type="component" value="Unassembled WGS sequence"/>
</dbReference>
<proteinExistence type="predicted"/>
<organism evidence="1 2">
    <name type="scientific">Listeria fleischmannii 1991</name>
    <dbReference type="NCBI Taxonomy" id="1430899"/>
    <lineage>
        <taxon>Bacteria</taxon>
        <taxon>Bacillati</taxon>
        <taxon>Bacillota</taxon>
        <taxon>Bacilli</taxon>
        <taxon>Bacillales</taxon>
        <taxon>Listeriaceae</taxon>
        <taxon>Listeria</taxon>
    </lineage>
</organism>
<keyword evidence="1" id="KW-0808">Transferase</keyword>
<dbReference type="OrthoDB" id="9810718at2"/>